<evidence type="ECO:0000313" key="3">
    <source>
        <dbReference type="Proteomes" id="UP000317940"/>
    </source>
</evidence>
<organism evidence="2 3">
    <name type="scientific">Kitasatospora viridis</name>
    <dbReference type="NCBI Taxonomy" id="281105"/>
    <lineage>
        <taxon>Bacteria</taxon>
        <taxon>Bacillati</taxon>
        <taxon>Actinomycetota</taxon>
        <taxon>Actinomycetes</taxon>
        <taxon>Kitasatosporales</taxon>
        <taxon>Streptomycetaceae</taxon>
        <taxon>Kitasatospora</taxon>
    </lineage>
</organism>
<keyword evidence="3" id="KW-1185">Reference proteome</keyword>
<accession>A0A561UQI2</accession>
<gene>
    <name evidence="2" type="ORF">FHX73_115511</name>
</gene>
<dbReference type="Proteomes" id="UP000317940">
    <property type="component" value="Unassembled WGS sequence"/>
</dbReference>
<proteinExistence type="predicted"/>
<sequence>MSVSAESPGSFGPTEPEDAAPADDAVREVLIRFREAATDAPSDEAKLHLLDLVAREMTARLGRFDRETLVTWREVGCQQDSDGKSAAAVHLLSQVVTDMAQELGPADPDTLVAHLELATAIGNSGDPRAAMQRFQELLPALTAVHGAYDARVLTVQVRLAANQAKAGDVLTAVQQLQGLIPWLQQNLPVGHPLVGEARCALARLVPTFRHLTGTPNGTGLGPIEAVAMVHRLLVWDFASDAEAKTCMDELGRFTGKKGIASRLTSVPENMPAEQAAAMLLA</sequence>
<evidence type="ECO:0000313" key="2">
    <source>
        <dbReference type="EMBL" id="TWG01610.1"/>
    </source>
</evidence>
<name>A0A561UQI2_9ACTN</name>
<dbReference type="AlphaFoldDB" id="A0A561UQI2"/>
<dbReference type="SUPFAM" id="SSF48452">
    <property type="entry name" value="TPR-like"/>
    <property type="match status" value="1"/>
</dbReference>
<reference evidence="2 3" key="1">
    <citation type="submission" date="2019-06" db="EMBL/GenBank/DDBJ databases">
        <title>Sequencing the genomes of 1000 actinobacteria strains.</title>
        <authorList>
            <person name="Klenk H.-P."/>
        </authorList>
    </citation>
    <scope>NUCLEOTIDE SEQUENCE [LARGE SCALE GENOMIC DNA]</scope>
    <source>
        <strain evidence="2 3">DSM 44826</strain>
    </source>
</reference>
<dbReference type="EMBL" id="VIWT01000001">
    <property type="protein sequence ID" value="TWG01610.1"/>
    <property type="molecule type" value="Genomic_DNA"/>
</dbReference>
<evidence type="ECO:0000256" key="1">
    <source>
        <dbReference type="SAM" id="MobiDB-lite"/>
    </source>
</evidence>
<dbReference type="Gene3D" id="1.25.40.10">
    <property type="entry name" value="Tetratricopeptide repeat domain"/>
    <property type="match status" value="1"/>
</dbReference>
<dbReference type="InterPro" id="IPR011990">
    <property type="entry name" value="TPR-like_helical_dom_sf"/>
</dbReference>
<evidence type="ECO:0008006" key="4">
    <source>
        <dbReference type="Google" id="ProtNLM"/>
    </source>
</evidence>
<comment type="caution">
    <text evidence="2">The sequence shown here is derived from an EMBL/GenBank/DDBJ whole genome shotgun (WGS) entry which is preliminary data.</text>
</comment>
<feature type="region of interest" description="Disordered" evidence="1">
    <location>
        <begin position="1"/>
        <end position="22"/>
    </location>
</feature>
<protein>
    <recommendedName>
        <fullName evidence="4">Tetratricopeptide repeat protein</fullName>
    </recommendedName>
</protein>